<evidence type="ECO:0000313" key="2">
    <source>
        <dbReference type="EMBL" id="EWG06446.1"/>
    </source>
</evidence>
<dbReference type="EMBL" id="ASRH01000024">
    <property type="protein sequence ID" value="EWG06446.1"/>
    <property type="molecule type" value="Genomic_DNA"/>
</dbReference>
<feature type="region of interest" description="Disordered" evidence="1">
    <location>
        <begin position="1"/>
        <end position="32"/>
    </location>
</feature>
<protein>
    <submittedName>
        <fullName evidence="2">Uncharacterized protein</fullName>
    </submittedName>
</protein>
<evidence type="ECO:0000256" key="1">
    <source>
        <dbReference type="SAM" id="MobiDB-lite"/>
    </source>
</evidence>
<comment type="caution">
    <text evidence="2">The sequence shown here is derived from an EMBL/GenBank/DDBJ whole genome shotgun (WGS) entry which is preliminary data.</text>
</comment>
<organism evidence="2 3">
    <name type="scientific">Candidatus Aramenus sulfurataquae</name>
    <dbReference type="NCBI Taxonomy" id="1326980"/>
    <lineage>
        <taxon>Archaea</taxon>
        <taxon>Thermoproteota</taxon>
        <taxon>Thermoprotei</taxon>
        <taxon>Sulfolobales</taxon>
        <taxon>Sulfolobaceae</taxon>
        <taxon>Candidatus Aramenus</taxon>
    </lineage>
</organism>
<dbReference type="AlphaFoldDB" id="W7KTB4"/>
<name>W7KTB4_9CREN</name>
<gene>
    <name evidence="2" type="ORF">ASUL_09564</name>
</gene>
<sequence length="179" mass="20538">MSNPSNPQLNTPTGSGAFSQTPTAQGGNPKPEDLIPLLFNDESVTSTFTIERLFSLKRRKFIKPYSSTKYLLQYKVLPGVYLIIYSHTHKRNDEVMEWEIMKVRIYRNEKGEVVKEVLQTAKWITPIPQSERTVPILKDIGNPYFHGHLEVDYDKVYNEEEIAQLLKGGVDPALQEEVE</sequence>
<accession>W7KTB4</accession>
<keyword evidence="3" id="KW-1185">Reference proteome</keyword>
<proteinExistence type="predicted"/>
<reference evidence="2 3" key="1">
    <citation type="journal article" date="2014" name="Genome Announc.">
        <title>Draft Genome Sequence of the Sulfolobales Archaeon AZ1, Obtained through Metagenomic Analysis of a Mexican Hot Spring.</title>
        <authorList>
            <person name="Servin-Garciduenas L.E."/>
            <person name="Martinez-Romero E."/>
        </authorList>
    </citation>
    <scope>NUCLEOTIDE SEQUENCE [LARGE SCALE GENOMIC DNA]</scope>
    <source>
        <strain evidence="2">AZ1-illumnia</strain>
    </source>
</reference>
<dbReference type="Gene3D" id="2.60.40.2930">
    <property type="match status" value="1"/>
</dbReference>
<feature type="compositionally biased region" description="Polar residues" evidence="1">
    <location>
        <begin position="1"/>
        <end position="26"/>
    </location>
</feature>
<dbReference type="Proteomes" id="UP000054284">
    <property type="component" value="Unassembled WGS sequence"/>
</dbReference>
<evidence type="ECO:0000313" key="3">
    <source>
        <dbReference type="Proteomes" id="UP000054284"/>
    </source>
</evidence>